<dbReference type="OrthoDB" id="3257095at2759"/>
<feature type="transmembrane region" description="Helical" evidence="6">
    <location>
        <begin position="453"/>
        <end position="474"/>
    </location>
</feature>
<evidence type="ECO:0000313" key="7">
    <source>
        <dbReference type="EMBL" id="EXJ93406.1"/>
    </source>
</evidence>
<dbReference type="GeneID" id="19156699"/>
<feature type="transmembrane region" description="Helical" evidence="6">
    <location>
        <begin position="387"/>
        <end position="405"/>
    </location>
</feature>
<feature type="transmembrane region" description="Helical" evidence="6">
    <location>
        <begin position="246"/>
        <end position="268"/>
    </location>
</feature>
<dbReference type="GO" id="GO:0016020">
    <property type="term" value="C:membrane"/>
    <property type="evidence" value="ECO:0007669"/>
    <property type="project" value="UniProtKB-SubCell"/>
</dbReference>
<dbReference type="PIRSF" id="PIRSF006060">
    <property type="entry name" value="AA_transporter"/>
    <property type="match status" value="1"/>
</dbReference>
<dbReference type="PANTHER" id="PTHR45649">
    <property type="entry name" value="AMINO-ACID PERMEASE BAT1"/>
    <property type="match status" value="1"/>
</dbReference>
<dbReference type="AlphaFoldDB" id="W9YVX3"/>
<keyword evidence="8" id="KW-1185">Reference proteome</keyword>
<comment type="caution">
    <text evidence="7">The sequence shown here is derived from an EMBL/GenBank/DDBJ whole genome shotgun (WGS) entry which is preliminary data.</text>
</comment>
<evidence type="ECO:0000256" key="3">
    <source>
        <dbReference type="ARBA" id="ARBA00022692"/>
    </source>
</evidence>
<keyword evidence="3 6" id="KW-0812">Transmembrane</keyword>
<evidence type="ECO:0000313" key="8">
    <source>
        <dbReference type="Proteomes" id="UP000019484"/>
    </source>
</evidence>
<evidence type="ECO:0000256" key="4">
    <source>
        <dbReference type="ARBA" id="ARBA00022989"/>
    </source>
</evidence>
<dbReference type="Gene3D" id="1.20.1740.10">
    <property type="entry name" value="Amino acid/polyamine transporter I"/>
    <property type="match status" value="1"/>
</dbReference>
<feature type="transmembrane region" description="Helical" evidence="6">
    <location>
        <begin position="207"/>
        <end position="226"/>
    </location>
</feature>
<organism evidence="7 8">
    <name type="scientific">Capronia coronata CBS 617.96</name>
    <dbReference type="NCBI Taxonomy" id="1182541"/>
    <lineage>
        <taxon>Eukaryota</taxon>
        <taxon>Fungi</taxon>
        <taxon>Dikarya</taxon>
        <taxon>Ascomycota</taxon>
        <taxon>Pezizomycotina</taxon>
        <taxon>Eurotiomycetes</taxon>
        <taxon>Chaetothyriomycetidae</taxon>
        <taxon>Chaetothyriales</taxon>
        <taxon>Herpotrichiellaceae</taxon>
        <taxon>Capronia</taxon>
    </lineage>
</organism>
<feature type="transmembrane region" description="Helical" evidence="6">
    <location>
        <begin position="142"/>
        <end position="165"/>
    </location>
</feature>
<evidence type="ECO:0000256" key="6">
    <source>
        <dbReference type="SAM" id="Phobius"/>
    </source>
</evidence>
<keyword evidence="2" id="KW-0813">Transport</keyword>
<dbReference type="EMBL" id="AMWN01000002">
    <property type="protein sequence ID" value="EXJ93406.1"/>
    <property type="molecule type" value="Genomic_DNA"/>
</dbReference>
<keyword evidence="4 6" id="KW-1133">Transmembrane helix</keyword>
<dbReference type="eggNOG" id="KOG1289">
    <property type="taxonomic scope" value="Eukaryota"/>
</dbReference>
<dbReference type="PANTHER" id="PTHR45649:SF11">
    <property type="entry name" value="TRANSPORTER, PUTATIVE (EUROFUNG)-RELATED"/>
    <property type="match status" value="1"/>
</dbReference>
<dbReference type="InterPro" id="IPR002293">
    <property type="entry name" value="AA/rel_permease1"/>
</dbReference>
<accession>W9YVX3</accession>
<feature type="transmembrane region" description="Helical" evidence="6">
    <location>
        <begin position="480"/>
        <end position="502"/>
    </location>
</feature>
<dbReference type="GO" id="GO:0022857">
    <property type="term" value="F:transmembrane transporter activity"/>
    <property type="evidence" value="ECO:0007669"/>
    <property type="project" value="InterPro"/>
</dbReference>
<dbReference type="Pfam" id="PF13520">
    <property type="entry name" value="AA_permease_2"/>
    <property type="match status" value="1"/>
</dbReference>
<keyword evidence="5 6" id="KW-0472">Membrane</keyword>
<evidence type="ECO:0008006" key="9">
    <source>
        <dbReference type="Google" id="ProtNLM"/>
    </source>
</evidence>
<evidence type="ECO:0000256" key="1">
    <source>
        <dbReference type="ARBA" id="ARBA00004141"/>
    </source>
</evidence>
<comment type="subcellular location">
    <subcellularLocation>
        <location evidence="1">Membrane</location>
        <topology evidence="1">Multi-pass membrane protein</topology>
    </subcellularLocation>
</comment>
<name>W9YVX3_9EURO</name>
<dbReference type="RefSeq" id="XP_007720900.1">
    <property type="nucleotide sequence ID" value="XM_007722710.1"/>
</dbReference>
<protein>
    <recommendedName>
        <fullName evidence="9">Choline transport protein</fullName>
    </recommendedName>
</protein>
<dbReference type="STRING" id="1182541.W9YVX3"/>
<feature type="transmembrane region" description="Helical" evidence="6">
    <location>
        <begin position="79"/>
        <end position="101"/>
    </location>
</feature>
<evidence type="ECO:0000256" key="2">
    <source>
        <dbReference type="ARBA" id="ARBA00022448"/>
    </source>
</evidence>
<proteinExistence type="predicted"/>
<evidence type="ECO:0000256" key="5">
    <source>
        <dbReference type="ARBA" id="ARBA00023136"/>
    </source>
</evidence>
<feature type="transmembrane region" description="Helical" evidence="6">
    <location>
        <begin position="322"/>
        <end position="347"/>
    </location>
</feature>
<dbReference type="HOGENOM" id="CLU_004495_2_4_1"/>
<sequence length="518" mass="55579">MASTPSSEVAADKTFLGESNAERVASIQDGEAHLHVSHKYTSHVQMKKQFGTIATLGIAFSILNSWVAESGSMLGPIALGGPVTIIWGCVAGAVFTAILCASFAEMASALPGAGGPYHYTYVVCGPGHRKFLSFVAGWSNTVAWWFIASSAALFLASFISGMAVLTYPDYVPTTWQVWLIYVGIVVLNTVIAIGGNRIMSLLTSASLYWSLASFLVCLITTVAMHAGKPYEPASFVFGNFSNESGWSSAGTAFVIGWMLSTYNVPGLLEEMERPQVEVPRAMVGAILTGFVTSFTFLVALLFCVTDMNEIVTSPTGVPVLVIFYQSTGSQAAAIALTCLIFVSIMFSEIGGILISGRTTWAFARDNGMPFSEYLSHLDERTQSPIRATPLSSFLSIAYGAIYIGSPVAFSSIVASSIMMLITTYCLPQAVLAIRGRHHLPPRPFDLGRAGWTLNALAPIMVVFAFVILSFPTTLPVTVETMNYLCVIVVGVWVLIIGFYFTVKKGEYQGPVLGIAPHD</sequence>
<feature type="transmembrane region" description="Helical" evidence="6">
    <location>
        <begin position="280"/>
        <end position="302"/>
    </location>
</feature>
<reference evidence="7 8" key="1">
    <citation type="submission" date="2013-03" db="EMBL/GenBank/DDBJ databases">
        <title>The Genome Sequence of Capronia coronata CBS 617.96.</title>
        <authorList>
            <consortium name="The Broad Institute Genomics Platform"/>
            <person name="Cuomo C."/>
            <person name="de Hoog S."/>
            <person name="Gorbushina A."/>
            <person name="Walker B."/>
            <person name="Young S.K."/>
            <person name="Zeng Q."/>
            <person name="Gargeya S."/>
            <person name="Fitzgerald M."/>
            <person name="Haas B."/>
            <person name="Abouelleil A."/>
            <person name="Allen A.W."/>
            <person name="Alvarado L."/>
            <person name="Arachchi H.M."/>
            <person name="Berlin A.M."/>
            <person name="Chapman S.B."/>
            <person name="Gainer-Dewar J."/>
            <person name="Goldberg J."/>
            <person name="Griggs A."/>
            <person name="Gujja S."/>
            <person name="Hansen M."/>
            <person name="Howarth C."/>
            <person name="Imamovic A."/>
            <person name="Ireland A."/>
            <person name="Larimer J."/>
            <person name="McCowan C."/>
            <person name="Murphy C."/>
            <person name="Pearson M."/>
            <person name="Poon T.W."/>
            <person name="Priest M."/>
            <person name="Roberts A."/>
            <person name="Saif S."/>
            <person name="Shea T."/>
            <person name="Sisk P."/>
            <person name="Sykes S."/>
            <person name="Wortman J."/>
            <person name="Nusbaum C."/>
            <person name="Birren B."/>
        </authorList>
    </citation>
    <scope>NUCLEOTIDE SEQUENCE [LARGE SCALE GENOMIC DNA]</scope>
    <source>
        <strain evidence="7 8">CBS 617.96</strain>
    </source>
</reference>
<feature type="transmembrane region" description="Helical" evidence="6">
    <location>
        <begin position="50"/>
        <end position="67"/>
    </location>
</feature>
<feature type="transmembrane region" description="Helical" evidence="6">
    <location>
        <begin position="177"/>
        <end position="195"/>
    </location>
</feature>
<dbReference type="Proteomes" id="UP000019484">
    <property type="component" value="Unassembled WGS sequence"/>
</dbReference>
<gene>
    <name evidence="7" type="ORF">A1O1_01798</name>
</gene>